<evidence type="ECO:0000313" key="1">
    <source>
        <dbReference type="EMBL" id="CAB0011239.1"/>
    </source>
</evidence>
<dbReference type="SUPFAM" id="SSF56801">
    <property type="entry name" value="Acetyl-CoA synthetase-like"/>
    <property type="match status" value="1"/>
</dbReference>
<sequence length="298" mass="34188">MQIPVIFEVLLDEEGHLIEGPGEGYLVFKRPWPGMMRTLFGNHERFEETYFSRFQGYYATGDGKLYLALPHSEATSSSRVQHAKQMSALIEALGRLDFEDFQNFQEPDETKMATSGVSRLNSKYVELLEYKKYPSILQGQLAESDPGIPHTRMINSLPIASSVKSYSLLRIMSNPRLVAVHAGDMLRKSIVFDKKTPGVFYCPQHKPTGLDKMIVRARPLKKLCEFEGKQPPKDHKPDCYNDIDESEYACKEKSRIMYKCIDSKMRLHPPGSDDTLTTEATKKRQRTVIAKYIKRKQR</sequence>
<protein>
    <submittedName>
        <fullName evidence="1">Uncharacterized protein</fullName>
    </submittedName>
</protein>
<dbReference type="EMBL" id="CADCXU010023968">
    <property type="protein sequence ID" value="CAB0011239.1"/>
    <property type="molecule type" value="Genomic_DNA"/>
</dbReference>
<evidence type="ECO:0000313" key="2">
    <source>
        <dbReference type="Proteomes" id="UP000479000"/>
    </source>
</evidence>
<organism evidence="1 2">
    <name type="scientific">Nesidiocoris tenuis</name>
    <dbReference type="NCBI Taxonomy" id="355587"/>
    <lineage>
        <taxon>Eukaryota</taxon>
        <taxon>Metazoa</taxon>
        <taxon>Ecdysozoa</taxon>
        <taxon>Arthropoda</taxon>
        <taxon>Hexapoda</taxon>
        <taxon>Insecta</taxon>
        <taxon>Pterygota</taxon>
        <taxon>Neoptera</taxon>
        <taxon>Paraneoptera</taxon>
        <taxon>Hemiptera</taxon>
        <taxon>Heteroptera</taxon>
        <taxon>Panheteroptera</taxon>
        <taxon>Cimicomorpha</taxon>
        <taxon>Miridae</taxon>
        <taxon>Dicyphina</taxon>
        <taxon>Nesidiocoris</taxon>
    </lineage>
</organism>
<accession>A0A6H5H6X6</accession>
<proteinExistence type="predicted"/>
<dbReference type="OrthoDB" id="10046704at2759"/>
<dbReference type="Gene3D" id="3.40.50.12780">
    <property type="entry name" value="N-terminal domain of ligase-like"/>
    <property type="match status" value="1"/>
</dbReference>
<keyword evidence="2" id="KW-1185">Reference proteome</keyword>
<gene>
    <name evidence="1" type="ORF">NTEN_LOCUS16232</name>
</gene>
<dbReference type="PANTHER" id="PTHR24095:SF244">
    <property type="entry name" value="ACETYL-COENZYME A SYNTHETASE"/>
    <property type="match status" value="1"/>
</dbReference>
<dbReference type="Proteomes" id="UP000479000">
    <property type="component" value="Unassembled WGS sequence"/>
</dbReference>
<name>A0A6H5H6X6_9HEMI</name>
<dbReference type="AlphaFoldDB" id="A0A6H5H6X6"/>
<dbReference type="GO" id="GO:0003987">
    <property type="term" value="F:acetate-CoA ligase activity"/>
    <property type="evidence" value="ECO:0007669"/>
    <property type="project" value="TreeGrafter"/>
</dbReference>
<dbReference type="GO" id="GO:0006085">
    <property type="term" value="P:acetyl-CoA biosynthetic process"/>
    <property type="evidence" value="ECO:0007669"/>
    <property type="project" value="TreeGrafter"/>
</dbReference>
<reference evidence="1 2" key="1">
    <citation type="submission" date="2020-02" db="EMBL/GenBank/DDBJ databases">
        <authorList>
            <person name="Ferguson B K."/>
        </authorList>
    </citation>
    <scope>NUCLEOTIDE SEQUENCE [LARGE SCALE GENOMIC DNA]</scope>
</reference>
<feature type="non-terminal residue" evidence="1">
    <location>
        <position position="298"/>
    </location>
</feature>
<dbReference type="InterPro" id="IPR042099">
    <property type="entry name" value="ANL_N_sf"/>
</dbReference>
<dbReference type="PANTHER" id="PTHR24095">
    <property type="entry name" value="ACETYL-COENZYME A SYNTHETASE"/>
    <property type="match status" value="1"/>
</dbReference>